<gene>
    <name evidence="1" type="ORF">STRAU_0590</name>
</gene>
<comment type="caution">
    <text evidence="1">The sequence shown here is derived from an EMBL/GenBank/DDBJ whole genome shotgun (WGS) entry which is preliminary data.</text>
</comment>
<accession>S4A6D7</accession>
<sequence>MFLRFSSHLRVATLRAPLCNRPRIVPWWEGRPGLTSTVP</sequence>
<dbReference type="Proteomes" id="UP000014629">
    <property type="component" value="Unassembled WGS sequence"/>
</dbReference>
<dbReference type="AlphaFoldDB" id="S4A6D7"/>
<protein>
    <submittedName>
        <fullName evidence="1">Uncharacterized protein</fullName>
    </submittedName>
</protein>
<proteinExistence type="predicted"/>
<name>S4A6D7_9ACTN</name>
<keyword evidence="2" id="KW-1185">Reference proteome</keyword>
<organism evidence="1 2">
    <name type="scientific">Streptomyces aurantiacus JA 4570</name>
    <dbReference type="NCBI Taxonomy" id="1286094"/>
    <lineage>
        <taxon>Bacteria</taxon>
        <taxon>Bacillati</taxon>
        <taxon>Actinomycetota</taxon>
        <taxon>Actinomycetes</taxon>
        <taxon>Kitasatosporales</taxon>
        <taxon>Streptomycetaceae</taxon>
        <taxon>Streptomyces</taxon>
        <taxon>Streptomyces aurantiacus group</taxon>
    </lineage>
</organism>
<dbReference type="EMBL" id="AOPZ01000019">
    <property type="protein sequence ID" value="EPH46340.1"/>
    <property type="molecule type" value="Genomic_DNA"/>
</dbReference>
<evidence type="ECO:0000313" key="1">
    <source>
        <dbReference type="EMBL" id="EPH46340.1"/>
    </source>
</evidence>
<dbReference type="PATRIC" id="fig|1286094.4.peg.575"/>
<reference evidence="1 2" key="1">
    <citation type="submission" date="2013-02" db="EMBL/GenBank/DDBJ databases">
        <title>Draft Genome Sequence of Streptomyces aurantiacus, Which Produces Setomimycin.</title>
        <authorList>
            <person name="Gruening B.A."/>
            <person name="Praeg A."/>
            <person name="Erxleben A."/>
            <person name="Guenther S."/>
            <person name="Mueller M."/>
        </authorList>
    </citation>
    <scope>NUCLEOTIDE SEQUENCE [LARGE SCALE GENOMIC DNA]</scope>
    <source>
        <strain evidence="1 2">JA 4570</strain>
    </source>
</reference>
<evidence type="ECO:0000313" key="2">
    <source>
        <dbReference type="Proteomes" id="UP000014629"/>
    </source>
</evidence>